<accession>A0A4P2VNE5</accession>
<dbReference type="Proteomes" id="UP000291236">
    <property type="component" value="Chromosome"/>
</dbReference>
<dbReference type="AlphaFoldDB" id="A0A4P2VNE5"/>
<name>A0A4P2VNE5_FLUSA</name>
<evidence type="ECO:0000313" key="2">
    <source>
        <dbReference type="EMBL" id="BBH53654.1"/>
    </source>
</evidence>
<sequence length="77" mass="8816">MNEISNKEKNKDNKHEIIGKNIRQDDAINLWNQYQKQLNKKKMGSAIFISIVLFIVILLVFIGLYIVMSTHAPLSGS</sequence>
<keyword evidence="1" id="KW-0812">Transmembrane</keyword>
<dbReference type="KEGG" id="sbf:JCM31447_21010"/>
<gene>
    <name evidence="2" type="ORF">JCM31447_21010</name>
</gene>
<keyword evidence="1" id="KW-0472">Membrane</keyword>
<dbReference type="EMBL" id="AP019368">
    <property type="protein sequence ID" value="BBH53654.1"/>
    <property type="molecule type" value="Genomic_DNA"/>
</dbReference>
<feature type="transmembrane region" description="Helical" evidence="1">
    <location>
        <begin position="46"/>
        <end position="68"/>
    </location>
</feature>
<evidence type="ECO:0000256" key="1">
    <source>
        <dbReference type="SAM" id="Phobius"/>
    </source>
</evidence>
<dbReference type="RefSeq" id="WP_130609946.1">
    <property type="nucleotide sequence ID" value="NZ_AP019368.1"/>
</dbReference>
<protein>
    <submittedName>
        <fullName evidence="2">Uncharacterized protein</fullName>
    </submittedName>
</protein>
<proteinExistence type="predicted"/>
<keyword evidence="1" id="KW-1133">Transmembrane helix</keyword>
<keyword evidence="3" id="KW-1185">Reference proteome</keyword>
<organism evidence="2 3">
    <name type="scientific">Fluviispira sanaruensis</name>
    <dbReference type="NCBI Taxonomy" id="2493639"/>
    <lineage>
        <taxon>Bacteria</taxon>
        <taxon>Pseudomonadati</taxon>
        <taxon>Bdellovibrionota</taxon>
        <taxon>Oligoflexia</taxon>
        <taxon>Silvanigrellales</taxon>
        <taxon>Silvanigrellaceae</taxon>
        <taxon>Fluviispira</taxon>
    </lineage>
</organism>
<evidence type="ECO:0000313" key="3">
    <source>
        <dbReference type="Proteomes" id="UP000291236"/>
    </source>
</evidence>
<reference evidence="2 3" key="1">
    <citation type="submission" date="2018-12" db="EMBL/GenBank/DDBJ databases">
        <title>Rubrispira sanarue gen. nov., sp., nov., a member of the order Silvanigrellales, isolated from a brackish lake in Hamamatsu Japan.</title>
        <authorList>
            <person name="Maejima Y."/>
            <person name="Iino T."/>
            <person name="Muraguchi Y."/>
            <person name="Fukuda K."/>
            <person name="Nojiri H."/>
            <person name="Ohkuma M."/>
            <person name="Moriuchi R."/>
            <person name="Dohra H."/>
            <person name="Kimbara K."/>
            <person name="Shintani M."/>
        </authorList>
    </citation>
    <scope>NUCLEOTIDE SEQUENCE [LARGE SCALE GENOMIC DNA]</scope>
    <source>
        <strain evidence="2 3">RF1110005</strain>
    </source>
</reference>